<dbReference type="InterPro" id="IPR036748">
    <property type="entry name" value="MTH938-like_sf"/>
</dbReference>
<proteinExistence type="predicted"/>
<reference evidence="1 2" key="1">
    <citation type="journal article" date="2019" name="Nat. Microbiol.">
        <title>Wide diversity of methane and short-chain alkane metabolisms in uncultured archaea.</title>
        <authorList>
            <person name="Borrel G."/>
            <person name="Adam P.S."/>
            <person name="McKay L.J."/>
            <person name="Chen L.X."/>
            <person name="Sierra-Garcia I.N."/>
            <person name="Sieber C.M."/>
            <person name="Letourneur Q."/>
            <person name="Ghozlane A."/>
            <person name="Andersen G.L."/>
            <person name="Li W.J."/>
            <person name="Hallam S.J."/>
            <person name="Muyzer G."/>
            <person name="de Oliveira V.M."/>
            <person name="Inskeep W.P."/>
            <person name="Banfield J.F."/>
            <person name="Gribaldo S."/>
        </authorList>
    </citation>
    <scope>NUCLEOTIDE SEQUENCE [LARGE SCALE GENOMIC DNA]</scope>
    <source>
        <strain evidence="1">NM1a</strain>
    </source>
</reference>
<dbReference type="Proteomes" id="UP000317158">
    <property type="component" value="Unassembled WGS sequence"/>
</dbReference>
<evidence type="ECO:0000313" key="2">
    <source>
        <dbReference type="Proteomes" id="UP000317158"/>
    </source>
</evidence>
<dbReference type="Gene3D" id="3.40.1230.10">
    <property type="entry name" value="MTH938-like"/>
    <property type="match status" value="1"/>
</dbReference>
<accession>A0A520KQX1</accession>
<dbReference type="AlphaFoldDB" id="A0A520KQX1"/>
<sequence>MKIKATHFGSIIIDGVEYKKDIVLDRGKILKRDKKRSKKYKDEFDGHTPLTKKENIPWDCKILVIGTGYYGSLPISDDFKQEAEKRGVELKVLKTPEAVDFLNKFNKEDLKEINAILHLTC</sequence>
<comment type="caution">
    <text evidence="1">The sequence shown here is derived from an EMBL/GenBank/DDBJ whole genome shotgun (WGS) entry which is preliminary data.</text>
</comment>
<dbReference type="EMBL" id="RXIF01000012">
    <property type="protein sequence ID" value="RZN63916.1"/>
    <property type="molecule type" value="Genomic_DNA"/>
</dbReference>
<dbReference type="GO" id="GO:0005737">
    <property type="term" value="C:cytoplasm"/>
    <property type="evidence" value="ECO:0007669"/>
    <property type="project" value="TreeGrafter"/>
</dbReference>
<dbReference type="SUPFAM" id="SSF64076">
    <property type="entry name" value="MTH938-like"/>
    <property type="match status" value="1"/>
</dbReference>
<dbReference type="Pfam" id="PF04430">
    <property type="entry name" value="DUF498"/>
    <property type="match status" value="1"/>
</dbReference>
<dbReference type="InterPro" id="IPR007523">
    <property type="entry name" value="NDUFAF3/AAMDC"/>
</dbReference>
<gene>
    <name evidence="1" type="ORF">EF806_06720</name>
</gene>
<organism evidence="1 2">
    <name type="scientific">Methanoliparum thermophilum</name>
    <dbReference type="NCBI Taxonomy" id="2491083"/>
    <lineage>
        <taxon>Archaea</taxon>
        <taxon>Methanobacteriati</taxon>
        <taxon>Methanobacteriota</taxon>
        <taxon>Candidatus Methanoliparia</taxon>
        <taxon>Candidatus Methanoliparales</taxon>
        <taxon>Candidatus Methanoliparaceae</taxon>
        <taxon>Candidatus Methanoliparum</taxon>
    </lineage>
</organism>
<name>A0A520KQX1_METT2</name>
<protein>
    <submittedName>
        <fullName evidence="1">Uncharacterized protein</fullName>
    </submittedName>
</protein>
<dbReference type="PANTHER" id="PTHR15811">
    <property type="entry name" value="MTH938 DOMAIN-CONTAINING PROTEIN"/>
    <property type="match status" value="1"/>
</dbReference>
<evidence type="ECO:0000313" key="1">
    <source>
        <dbReference type="EMBL" id="RZN63916.1"/>
    </source>
</evidence>
<dbReference type="PANTHER" id="PTHR15811:SF5">
    <property type="entry name" value="MTH938 DOMAIN-CONTAINING PROTEIN"/>
    <property type="match status" value="1"/>
</dbReference>